<feature type="binding site" evidence="15">
    <location>
        <position position="463"/>
    </location>
    <ligand>
        <name>Mg(2+)</name>
        <dbReference type="ChEBI" id="CHEBI:18420"/>
        <note>shared with alpha subunit</note>
    </ligand>
</feature>
<dbReference type="SUPFAM" id="SSF50249">
    <property type="entry name" value="Nucleic acid-binding proteins"/>
    <property type="match status" value="1"/>
</dbReference>
<keyword evidence="13 15" id="KW-0030">Aminoacyl-tRNA synthetase</keyword>
<evidence type="ECO:0000256" key="8">
    <source>
        <dbReference type="ARBA" id="ARBA00022741"/>
    </source>
</evidence>
<dbReference type="InterPro" id="IPR005147">
    <property type="entry name" value="tRNA_synthase_B5-dom"/>
</dbReference>
<dbReference type="PROSITE" id="PS50886">
    <property type="entry name" value="TRBD"/>
    <property type="match status" value="1"/>
</dbReference>
<dbReference type="EMBL" id="CP018093">
    <property type="protein sequence ID" value="APD50625.1"/>
    <property type="molecule type" value="Genomic_DNA"/>
</dbReference>
<dbReference type="Pfam" id="PF03147">
    <property type="entry name" value="FDX-ACB"/>
    <property type="match status" value="1"/>
</dbReference>
<dbReference type="FunFam" id="3.30.56.10:FF:000002">
    <property type="entry name" value="Phenylalanine--tRNA ligase beta subunit"/>
    <property type="match status" value="1"/>
</dbReference>
<dbReference type="FunFam" id="3.50.40.10:FF:000001">
    <property type="entry name" value="Phenylalanine--tRNA ligase beta subunit"/>
    <property type="match status" value="1"/>
</dbReference>
<dbReference type="Pfam" id="PF03483">
    <property type="entry name" value="B3_4"/>
    <property type="match status" value="1"/>
</dbReference>
<evidence type="ECO:0000313" key="21">
    <source>
        <dbReference type="Proteomes" id="UP000182459"/>
    </source>
</evidence>
<dbReference type="InterPro" id="IPR005121">
    <property type="entry name" value="Fdx_antiC-bd"/>
</dbReference>
<dbReference type="SMART" id="SM00874">
    <property type="entry name" value="B5"/>
    <property type="match status" value="1"/>
</dbReference>
<dbReference type="Pfam" id="PF01588">
    <property type="entry name" value="tRNA_bind"/>
    <property type="match status" value="1"/>
</dbReference>
<dbReference type="InterPro" id="IPR041616">
    <property type="entry name" value="PheRS_beta_core"/>
</dbReference>
<evidence type="ECO:0000313" key="20">
    <source>
        <dbReference type="EMBL" id="APD50625.1"/>
    </source>
</evidence>
<keyword evidence="9 15" id="KW-0067">ATP-binding</keyword>
<evidence type="ECO:0000256" key="11">
    <source>
        <dbReference type="ARBA" id="ARBA00022884"/>
    </source>
</evidence>
<keyword evidence="5 16" id="KW-0820">tRNA-binding</keyword>
<keyword evidence="4 15" id="KW-0963">Cytoplasm</keyword>
<dbReference type="Gene3D" id="3.30.70.380">
    <property type="entry name" value="Ferrodoxin-fold anticodon-binding domain"/>
    <property type="match status" value="1"/>
</dbReference>
<evidence type="ECO:0000259" key="19">
    <source>
        <dbReference type="PROSITE" id="PS51483"/>
    </source>
</evidence>
<dbReference type="Gene3D" id="3.30.930.10">
    <property type="entry name" value="Bira Bifunctional Protein, Domain 2"/>
    <property type="match status" value="1"/>
</dbReference>
<keyword evidence="8 15" id="KW-0547">Nucleotide-binding</keyword>
<keyword evidence="6 15" id="KW-0436">Ligase</keyword>
<accession>A0AAC9J7Y6</accession>
<evidence type="ECO:0000259" key="17">
    <source>
        <dbReference type="PROSITE" id="PS50886"/>
    </source>
</evidence>
<dbReference type="InterPro" id="IPR012340">
    <property type="entry name" value="NA-bd_OB-fold"/>
</dbReference>
<dbReference type="SUPFAM" id="SSF55681">
    <property type="entry name" value="Class II aaRS and biotin synthetases"/>
    <property type="match status" value="1"/>
</dbReference>
<dbReference type="PANTHER" id="PTHR10947">
    <property type="entry name" value="PHENYLALANYL-TRNA SYNTHETASE BETA CHAIN AND LEUCINE-RICH REPEAT-CONTAINING PROTEIN 47"/>
    <property type="match status" value="1"/>
</dbReference>
<dbReference type="InterPro" id="IPR004532">
    <property type="entry name" value="Phe-tRNA-ligase_IIc_bsu_bact"/>
</dbReference>
<evidence type="ECO:0000256" key="2">
    <source>
        <dbReference type="ARBA" id="ARBA00008653"/>
    </source>
</evidence>
<dbReference type="Gene3D" id="2.40.50.140">
    <property type="entry name" value="Nucleic acid-binding proteins"/>
    <property type="match status" value="1"/>
</dbReference>
<dbReference type="FunFam" id="2.40.50.140:FF:000045">
    <property type="entry name" value="Phenylalanine--tRNA ligase beta subunit"/>
    <property type="match status" value="1"/>
</dbReference>
<keyword evidence="7 15" id="KW-0479">Metal-binding</keyword>
<dbReference type="Gene3D" id="3.30.56.10">
    <property type="match status" value="2"/>
</dbReference>
<evidence type="ECO:0000256" key="6">
    <source>
        <dbReference type="ARBA" id="ARBA00022598"/>
    </source>
</evidence>
<feature type="domain" description="B5" evidence="19">
    <location>
        <begin position="402"/>
        <end position="479"/>
    </location>
</feature>
<comment type="subcellular location">
    <subcellularLocation>
        <location evidence="1 15">Cytoplasm</location>
    </subcellularLocation>
</comment>
<feature type="binding site" evidence="15">
    <location>
        <position position="466"/>
    </location>
    <ligand>
        <name>Mg(2+)</name>
        <dbReference type="ChEBI" id="CHEBI:18420"/>
        <note>shared with alpha subunit</note>
    </ligand>
</feature>
<dbReference type="InterPro" id="IPR045060">
    <property type="entry name" value="Phe-tRNA-ligase_IIc_bsu"/>
</dbReference>
<dbReference type="InterPro" id="IPR005146">
    <property type="entry name" value="B3/B4_tRNA-bd"/>
</dbReference>
<dbReference type="Pfam" id="PF03484">
    <property type="entry name" value="B5"/>
    <property type="match status" value="1"/>
</dbReference>
<evidence type="ECO:0000256" key="12">
    <source>
        <dbReference type="ARBA" id="ARBA00022917"/>
    </source>
</evidence>
<evidence type="ECO:0000256" key="16">
    <source>
        <dbReference type="PROSITE-ProRule" id="PRU00209"/>
    </source>
</evidence>
<dbReference type="InterPro" id="IPR045864">
    <property type="entry name" value="aa-tRNA-synth_II/BPL/LPL"/>
</dbReference>
<evidence type="ECO:0000256" key="5">
    <source>
        <dbReference type="ARBA" id="ARBA00022555"/>
    </source>
</evidence>
<dbReference type="InterPro" id="IPR033714">
    <property type="entry name" value="tRNA_bind_bactPheRS"/>
</dbReference>
<evidence type="ECO:0000256" key="1">
    <source>
        <dbReference type="ARBA" id="ARBA00004496"/>
    </source>
</evidence>
<name>A0AAC9J7Y6_9GAMM</name>
<dbReference type="NCBIfam" id="TIGR00472">
    <property type="entry name" value="pheT_bact"/>
    <property type="match status" value="1"/>
</dbReference>
<dbReference type="Proteomes" id="UP000182459">
    <property type="component" value="Chromosome"/>
</dbReference>
<organism evidence="20 21">
    <name type="scientific">Francisella hispaniensis FSC454</name>
    <dbReference type="NCBI Taxonomy" id="1088883"/>
    <lineage>
        <taxon>Bacteria</taxon>
        <taxon>Pseudomonadati</taxon>
        <taxon>Pseudomonadota</taxon>
        <taxon>Gammaproteobacteria</taxon>
        <taxon>Thiotrichales</taxon>
        <taxon>Francisellaceae</taxon>
        <taxon>Francisella</taxon>
    </lineage>
</organism>
<dbReference type="SMART" id="SM00873">
    <property type="entry name" value="B3_4"/>
    <property type="match status" value="1"/>
</dbReference>
<dbReference type="PROSITE" id="PS51447">
    <property type="entry name" value="FDX_ACB"/>
    <property type="match status" value="1"/>
</dbReference>
<dbReference type="AlphaFoldDB" id="A0AAC9J7Y6"/>
<dbReference type="GO" id="GO:0004826">
    <property type="term" value="F:phenylalanine-tRNA ligase activity"/>
    <property type="evidence" value="ECO:0007669"/>
    <property type="project" value="UniProtKB-UniRule"/>
</dbReference>
<dbReference type="HAMAP" id="MF_00283">
    <property type="entry name" value="Phe_tRNA_synth_beta1"/>
    <property type="match status" value="1"/>
</dbReference>
<evidence type="ECO:0000256" key="7">
    <source>
        <dbReference type="ARBA" id="ARBA00022723"/>
    </source>
</evidence>
<proteinExistence type="inferred from homology"/>
<dbReference type="KEGG" id="fhi:FSC454_05590"/>
<gene>
    <name evidence="15" type="primary">pheT</name>
    <name evidence="20" type="ORF">FSC454_05590</name>
</gene>
<sequence length="790" mass="87650">MKFSHNWLNEYLGDTQGSQNLADTLTLAGLEVDAIEPVVAEKVSGVVVGQIKTINKHPDADKLNVCSVDAGEDELLTIVCGASNIYEGMKAPVAKIGAVLPGDFKIKKSKLRGQESFGMMCSEEELGLADKADGLMDLPVDAPVGVDINKYLNLDDNIIEVDLTPNRADCLSVYGIAREVSALTKAGLKDLEILEPKVTITDTKEVNITATDACKAYYGCIIKNVNNKIQTPLWMVEKLRRSGIGSISFFVDVTNYVMLLTGQPIHAFDLDKLAGGINVRYAKNNEELTLLDQTQVRLDSDTLLIADDSKALAIAGVMGGLDSSITDSTTNIFLESAFFVPEKIAGKARKYNLHTDSSHRFERGVDPQLAKKAMKIAIQLITQIAAGDVAPIHGAEDLENLNKENKITLSIKKLNRVLGTDFGIEYVTEVLKALHMNVATSFDSNCIEVTPPSYRFDMEIPEDLIEEVARIYGYSKLPETMPKYAATKIDISETKQSYDNLSSKLVDRGYHEAINYSFIDPKFDEFFFEEKGIAIKNPISQDLSVMRQSLIPGLINTFKANTSRQQNRIRIFEKGACFKLENSQRIQFDRIAGLAYGELLNTNWSNTKKVDFFDVKADVEALCNGITSLSFEVCNNINWLHPGQSAYILANGKKIGVIGVIHPTVLKTFQIKAKAPIVFELDLDVLIKKEIPNFEKISKYPSVSRDISFLVDKSVFAGEIIKSIKVLDINILKDVSIFDIYESQDSDRKSIALSMLFQDNLQTLDDKLVVESIDKVIEVLKTKFNIEQRV</sequence>
<dbReference type="SUPFAM" id="SSF54991">
    <property type="entry name" value="Anticodon-binding domain of PheRS"/>
    <property type="match status" value="1"/>
</dbReference>
<dbReference type="GO" id="GO:0006432">
    <property type="term" value="P:phenylalanyl-tRNA aminoacylation"/>
    <property type="evidence" value="ECO:0007669"/>
    <property type="project" value="UniProtKB-UniRule"/>
</dbReference>
<dbReference type="SUPFAM" id="SSF46955">
    <property type="entry name" value="Putative DNA-binding domain"/>
    <property type="match status" value="1"/>
</dbReference>
<dbReference type="GO" id="GO:0000287">
    <property type="term" value="F:magnesium ion binding"/>
    <property type="evidence" value="ECO:0007669"/>
    <property type="project" value="UniProtKB-UniRule"/>
</dbReference>
<dbReference type="RefSeq" id="WP_066045401.1">
    <property type="nucleotide sequence ID" value="NZ_CP018093.1"/>
</dbReference>
<dbReference type="NCBIfam" id="NF045760">
    <property type="entry name" value="YtpR"/>
    <property type="match status" value="1"/>
</dbReference>
<keyword evidence="11 16" id="KW-0694">RNA-binding</keyword>
<keyword evidence="12 15" id="KW-0648">Protein biosynthesis</keyword>
<feature type="domain" description="TRNA-binding" evidence="17">
    <location>
        <begin position="40"/>
        <end position="149"/>
    </location>
</feature>
<evidence type="ECO:0000256" key="4">
    <source>
        <dbReference type="ARBA" id="ARBA00022490"/>
    </source>
</evidence>
<evidence type="ECO:0000256" key="3">
    <source>
        <dbReference type="ARBA" id="ARBA00011209"/>
    </source>
</evidence>
<comment type="cofactor">
    <cofactor evidence="15">
        <name>Mg(2+)</name>
        <dbReference type="ChEBI" id="CHEBI:18420"/>
    </cofactor>
    <text evidence="15">Binds 2 magnesium ions per tetramer.</text>
</comment>
<keyword evidence="10 15" id="KW-0460">Magnesium</keyword>
<comment type="subunit">
    <text evidence="3 15">Tetramer of two alpha and two beta subunits.</text>
</comment>
<feature type="binding site" evidence="15">
    <location>
        <position position="467"/>
    </location>
    <ligand>
        <name>Mg(2+)</name>
        <dbReference type="ChEBI" id="CHEBI:18420"/>
        <note>shared with alpha subunit</note>
    </ligand>
</feature>
<dbReference type="CDD" id="cd00769">
    <property type="entry name" value="PheRS_beta_core"/>
    <property type="match status" value="1"/>
</dbReference>
<dbReference type="GO" id="GO:0005524">
    <property type="term" value="F:ATP binding"/>
    <property type="evidence" value="ECO:0007669"/>
    <property type="project" value="UniProtKB-UniRule"/>
</dbReference>
<dbReference type="SUPFAM" id="SSF56037">
    <property type="entry name" value="PheT/TilS domain"/>
    <property type="match status" value="1"/>
</dbReference>
<feature type="domain" description="FDX-ACB" evidence="18">
    <location>
        <begin position="698"/>
        <end position="789"/>
    </location>
</feature>
<evidence type="ECO:0000256" key="9">
    <source>
        <dbReference type="ARBA" id="ARBA00022840"/>
    </source>
</evidence>
<comment type="similarity">
    <text evidence="2 15">Belongs to the phenylalanyl-tRNA synthetase beta subunit family. Type 1 subfamily.</text>
</comment>
<dbReference type="InterPro" id="IPR009061">
    <property type="entry name" value="DNA-bd_dom_put_sf"/>
</dbReference>
<dbReference type="EC" id="6.1.1.20" evidence="15"/>
<evidence type="ECO:0000256" key="15">
    <source>
        <dbReference type="HAMAP-Rule" id="MF_00283"/>
    </source>
</evidence>
<dbReference type="PANTHER" id="PTHR10947:SF0">
    <property type="entry name" value="PHENYLALANINE--TRNA LIGASE BETA SUBUNIT"/>
    <property type="match status" value="1"/>
</dbReference>
<feature type="binding site" evidence="15">
    <location>
        <position position="457"/>
    </location>
    <ligand>
        <name>Mg(2+)</name>
        <dbReference type="ChEBI" id="CHEBI:18420"/>
        <note>shared with alpha subunit</note>
    </ligand>
</feature>
<reference evidence="20 21" key="1">
    <citation type="submission" date="2016-11" db="EMBL/GenBank/DDBJ databases">
        <authorList>
            <person name="Hagglund E."/>
            <person name="Bystrom M."/>
            <person name="Naslund J."/>
            <person name="Stenberg P."/>
            <person name="Sjodin A."/>
        </authorList>
    </citation>
    <scope>NUCLEOTIDE SEQUENCE [LARGE SCALE GENOMIC DNA]</scope>
    <source>
        <strain evidence="20 21">CCUG 58020</strain>
    </source>
</reference>
<dbReference type="InterPro" id="IPR036690">
    <property type="entry name" value="Fdx_antiC-bd_sf"/>
</dbReference>
<evidence type="ECO:0000256" key="10">
    <source>
        <dbReference type="ARBA" id="ARBA00022842"/>
    </source>
</evidence>
<dbReference type="CDD" id="cd02796">
    <property type="entry name" value="tRNA_bind_bactPheRS"/>
    <property type="match status" value="1"/>
</dbReference>
<evidence type="ECO:0000259" key="18">
    <source>
        <dbReference type="PROSITE" id="PS51447"/>
    </source>
</evidence>
<dbReference type="InterPro" id="IPR002547">
    <property type="entry name" value="tRNA-bd_dom"/>
</dbReference>
<dbReference type="PROSITE" id="PS51483">
    <property type="entry name" value="B5"/>
    <property type="match status" value="1"/>
</dbReference>
<evidence type="ECO:0000256" key="14">
    <source>
        <dbReference type="ARBA" id="ARBA00049255"/>
    </source>
</evidence>
<dbReference type="Gene3D" id="3.50.40.10">
    <property type="entry name" value="Phenylalanyl-trna Synthetase, Chain B, domain 3"/>
    <property type="match status" value="1"/>
</dbReference>
<protein>
    <recommendedName>
        <fullName evidence="15">Phenylalanine--tRNA ligase beta subunit</fullName>
        <ecNumber evidence="15">6.1.1.20</ecNumber>
    </recommendedName>
    <alternativeName>
        <fullName evidence="15">Phenylalanyl-tRNA synthetase beta subunit</fullName>
        <shortName evidence="15">PheRS</shortName>
    </alternativeName>
</protein>
<dbReference type="GO" id="GO:0000049">
    <property type="term" value="F:tRNA binding"/>
    <property type="evidence" value="ECO:0007669"/>
    <property type="project" value="UniProtKB-UniRule"/>
</dbReference>
<evidence type="ECO:0000256" key="13">
    <source>
        <dbReference type="ARBA" id="ARBA00023146"/>
    </source>
</evidence>
<keyword evidence="21" id="KW-1185">Reference proteome</keyword>
<dbReference type="SMART" id="SM00896">
    <property type="entry name" value="FDX-ACB"/>
    <property type="match status" value="1"/>
</dbReference>
<comment type="catalytic activity">
    <reaction evidence="14 15">
        <text>tRNA(Phe) + L-phenylalanine + ATP = L-phenylalanyl-tRNA(Phe) + AMP + diphosphate + H(+)</text>
        <dbReference type="Rhea" id="RHEA:19413"/>
        <dbReference type="Rhea" id="RHEA-COMP:9668"/>
        <dbReference type="Rhea" id="RHEA-COMP:9699"/>
        <dbReference type="ChEBI" id="CHEBI:15378"/>
        <dbReference type="ChEBI" id="CHEBI:30616"/>
        <dbReference type="ChEBI" id="CHEBI:33019"/>
        <dbReference type="ChEBI" id="CHEBI:58095"/>
        <dbReference type="ChEBI" id="CHEBI:78442"/>
        <dbReference type="ChEBI" id="CHEBI:78531"/>
        <dbReference type="ChEBI" id="CHEBI:456215"/>
        <dbReference type="EC" id="6.1.1.20"/>
    </reaction>
</comment>
<dbReference type="GO" id="GO:0009328">
    <property type="term" value="C:phenylalanine-tRNA ligase complex"/>
    <property type="evidence" value="ECO:0007669"/>
    <property type="project" value="TreeGrafter"/>
</dbReference>
<dbReference type="InterPro" id="IPR020825">
    <property type="entry name" value="Phe-tRNA_synthase-like_B3/B4"/>
</dbReference>
<dbReference type="Pfam" id="PF17759">
    <property type="entry name" value="tRNA_synthFbeta"/>
    <property type="match status" value="1"/>
</dbReference>